<gene>
    <name evidence="2" type="ORF">ACFSM5_06480</name>
</gene>
<dbReference type="PANTHER" id="PTHR37953:SF1">
    <property type="entry name" value="UPF0127 PROTEIN MJ1496"/>
    <property type="match status" value="1"/>
</dbReference>
<dbReference type="InterPro" id="IPR003795">
    <property type="entry name" value="DUF192"/>
</dbReference>
<dbReference type="Pfam" id="PF02643">
    <property type="entry name" value="DUF192"/>
    <property type="match status" value="1"/>
</dbReference>
<dbReference type="EMBL" id="JBHUIP010000004">
    <property type="protein sequence ID" value="MFD2262529.1"/>
    <property type="molecule type" value="Genomic_DNA"/>
</dbReference>
<accession>A0ABW5DRK9</accession>
<dbReference type="Gene3D" id="2.60.120.1140">
    <property type="entry name" value="Protein of unknown function DUF192"/>
    <property type="match status" value="1"/>
</dbReference>
<dbReference type="PANTHER" id="PTHR37953">
    <property type="entry name" value="UPF0127 PROTEIN MJ1496"/>
    <property type="match status" value="1"/>
</dbReference>
<evidence type="ECO:0000313" key="3">
    <source>
        <dbReference type="Proteomes" id="UP001597295"/>
    </source>
</evidence>
<proteinExistence type="predicted"/>
<comment type="caution">
    <text evidence="2">The sequence shown here is derived from an EMBL/GenBank/DDBJ whole genome shotgun (WGS) entry which is preliminary data.</text>
</comment>
<sequence>MSQITRLFVFLALVLSPLAASAQAVFPRDSLAIESGGKRVTFQVELAESPEQRAQGLMYRKSMAPDAGMLFVEPGEREQLMWMKNTLIPLDMLFIRADGTIHSIHERAVPRSEATIASRGAVKSVLELNGGTVSRLGIKPGDKVIYKAFGTK</sequence>
<keyword evidence="1" id="KW-0732">Signal</keyword>
<name>A0ABW5DRK9_9PROT</name>
<dbReference type="InterPro" id="IPR038695">
    <property type="entry name" value="Saro_0823-like_sf"/>
</dbReference>
<protein>
    <submittedName>
        <fullName evidence="2">DUF192 domain-containing protein</fullName>
    </submittedName>
</protein>
<dbReference type="Proteomes" id="UP001597295">
    <property type="component" value="Unassembled WGS sequence"/>
</dbReference>
<organism evidence="2 3">
    <name type="scientific">Lacibacterium aquatile</name>
    <dbReference type="NCBI Taxonomy" id="1168082"/>
    <lineage>
        <taxon>Bacteria</taxon>
        <taxon>Pseudomonadati</taxon>
        <taxon>Pseudomonadota</taxon>
        <taxon>Alphaproteobacteria</taxon>
        <taxon>Rhodospirillales</taxon>
        <taxon>Rhodospirillaceae</taxon>
    </lineage>
</organism>
<dbReference type="RefSeq" id="WP_379875489.1">
    <property type="nucleotide sequence ID" value="NZ_JBHUIP010000004.1"/>
</dbReference>
<evidence type="ECO:0000313" key="2">
    <source>
        <dbReference type="EMBL" id="MFD2262529.1"/>
    </source>
</evidence>
<evidence type="ECO:0000256" key="1">
    <source>
        <dbReference type="SAM" id="SignalP"/>
    </source>
</evidence>
<keyword evidence="3" id="KW-1185">Reference proteome</keyword>
<reference evidence="3" key="1">
    <citation type="journal article" date="2019" name="Int. J. Syst. Evol. Microbiol.">
        <title>The Global Catalogue of Microorganisms (GCM) 10K type strain sequencing project: providing services to taxonomists for standard genome sequencing and annotation.</title>
        <authorList>
            <consortium name="The Broad Institute Genomics Platform"/>
            <consortium name="The Broad Institute Genome Sequencing Center for Infectious Disease"/>
            <person name="Wu L."/>
            <person name="Ma J."/>
        </authorList>
    </citation>
    <scope>NUCLEOTIDE SEQUENCE [LARGE SCALE GENOMIC DNA]</scope>
    <source>
        <strain evidence="3">CGMCC 1.19062</strain>
    </source>
</reference>
<feature type="signal peptide" evidence="1">
    <location>
        <begin position="1"/>
        <end position="22"/>
    </location>
</feature>
<feature type="chain" id="PRO_5047227167" evidence="1">
    <location>
        <begin position="23"/>
        <end position="152"/>
    </location>
</feature>